<feature type="coiled-coil region" evidence="1">
    <location>
        <begin position="43"/>
        <end position="127"/>
    </location>
</feature>
<accession>A0A381U2Y4</accession>
<evidence type="ECO:0000256" key="2">
    <source>
        <dbReference type="SAM" id="MobiDB-lite"/>
    </source>
</evidence>
<keyword evidence="1" id="KW-0175">Coiled coil</keyword>
<dbReference type="EMBL" id="UINC01005636">
    <property type="protein sequence ID" value="SVA22592.1"/>
    <property type="molecule type" value="Genomic_DNA"/>
</dbReference>
<sequence length="277" mass="31606">MASLTKLALDFKQKKLSSSKLLKQTKKALDTAKSLHRKSTSGINSIQRRVDSFRSELERVTRDLEHYLAQKESIQRLKAAAEERLADLKVEKKNIEQQISSATGEAKEQLALTLDTTSEQITDLRSQLMNRNSTMKKIEKVIAEHSDKKSKLFGQIKNTLQSRPQLMDLIKSSDRDVSRLDSRLNSVIKQENAAQKNLSKVISRLNELNTKKQEMRKNLQRKRISEAKRKAAQEKQILVMARKLASKMAAAKRKAPKRKAAKRKAPKRKAAKRKAPK</sequence>
<evidence type="ECO:0000256" key="1">
    <source>
        <dbReference type="SAM" id="Coils"/>
    </source>
</evidence>
<feature type="compositionally biased region" description="Basic residues" evidence="2">
    <location>
        <begin position="250"/>
        <end position="277"/>
    </location>
</feature>
<gene>
    <name evidence="3" type="ORF">METZ01_LOCUS75446</name>
</gene>
<reference evidence="3" key="1">
    <citation type="submission" date="2018-05" db="EMBL/GenBank/DDBJ databases">
        <authorList>
            <person name="Lanie J.A."/>
            <person name="Ng W.-L."/>
            <person name="Kazmierczak K.M."/>
            <person name="Andrzejewski T.M."/>
            <person name="Davidsen T.M."/>
            <person name="Wayne K.J."/>
            <person name="Tettelin H."/>
            <person name="Glass J.I."/>
            <person name="Rusch D."/>
            <person name="Podicherti R."/>
            <person name="Tsui H.-C.T."/>
            <person name="Winkler M.E."/>
        </authorList>
    </citation>
    <scope>NUCLEOTIDE SEQUENCE</scope>
</reference>
<organism evidence="3">
    <name type="scientific">marine metagenome</name>
    <dbReference type="NCBI Taxonomy" id="408172"/>
    <lineage>
        <taxon>unclassified sequences</taxon>
        <taxon>metagenomes</taxon>
        <taxon>ecological metagenomes</taxon>
    </lineage>
</organism>
<name>A0A381U2Y4_9ZZZZ</name>
<feature type="non-terminal residue" evidence="3">
    <location>
        <position position="277"/>
    </location>
</feature>
<feature type="region of interest" description="Disordered" evidence="2">
    <location>
        <begin position="246"/>
        <end position="277"/>
    </location>
</feature>
<protein>
    <submittedName>
        <fullName evidence="3">Uncharacterized protein</fullName>
    </submittedName>
</protein>
<dbReference type="AlphaFoldDB" id="A0A381U2Y4"/>
<proteinExistence type="predicted"/>
<evidence type="ECO:0000313" key="3">
    <source>
        <dbReference type="EMBL" id="SVA22592.1"/>
    </source>
</evidence>
<feature type="coiled-coil region" evidence="1">
    <location>
        <begin position="191"/>
        <end position="225"/>
    </location>
</feature>